<dbReference type="GO" id="GO:0005829">
    <property type="term" value="C:cytosol"/>
    <property type="evidence" value="ECO:0007669"/>
    <property type="project" value="TreeGrafter"/>
</dbReference>
<evidence type="ECO:0000256" key="1">
    <source>
        <dbReference type="ARBA" id="ARBA00010164"/>
    </source>
</evidence>
<keyword evidence="3" id="KW-0418">Kinase</keyword>
<evidence type="ECO:0000313" key="5">
    <source>
        <dbReference type="EMBL" id="SAK63370.1"/>
    </source>
</evidence>
<accession>A0A158B0E1</accession>
<dbReference type="Pfam" id="PF07804">
    <property type="entry name" value="HipA_C"/>
    <property type="match status" value="1"/>
</dbReference>
<evidence type="ECO:0000256" key="2">
    <source>
        <dbReference type="ARBA" id="ARBA00022679"/>
    </source>
</evidence>
<evidence type="ECO:0000313" key="6">
    <source>
        <dbReference type="Proteomes" id="UP000054851"/>
    </source>
</evidence>
<keyword evidence="6" id="KW-1185">Reference proteome</keyword>
<dbReference type="EMBL" id="FCOA02000008">
    <property type="protein sequence ID" value="SAK63370.1"/>
    <property type="molecule type" value="Genomic_DNA"/>
</dbReference>
<dbReference type="OrthoDB" id="9805913at2"/>
<dbReference type="STRING" id="1777140.AWB79_02995"/>
<dbReference type="Gene3D" id="1.10.1070.20">
    <property type="match status" value="1"/>
</dbReference>
<dbReference type="AlphaFoldDB" id="A0A158B0E1"/>
<dbReference type="PANTHER" id="PTHR37419">
    <property type="entry name" value="SERINE/THREONINE-PROTEIN KINASE TOXIN HIPA"/>
    <property type="match status" value="1"/>
</dbReference>
<protein>
    <submittedName>
        <fullName evidence="5">HipA domain-containing protein</fullName>
    </submittedName>
</protein>
<feature type="domain" description="HipA-like C-terminal" evidence="4">
    <location>
        <begin position="184"/>
        <end position="394"/>
    </location>
</feature>
<sequence length="418" mass="47109">MSKKKDRAGYQVHLDAPELGISQRVGTLYPHEAITSLPASFEYDEPWLKSAPAFMLDPRLELYAGEQHPPAKTPAFGIFMDSAPDRWGRVLMERREAAAAAKQDRKMRKFQEFDYLLGVYDHTRMGGLRFRFATDPFLDASDNAAPPVSSLKELAYISRRVEEPGVERLPEYEKWLAMLVAPGSSLGGARPKANFTDDDKRLWIAKFPARDDRYDVGAWEFLMHVLAKNAGITLPDARLEKLSERYGTFCSARFDRLGDGRRMYASAMTLLERQDGDTGASYLDLAQYIADNGAQGHVDEDLRQMFRRAVFNVIVGNRDDHLRNHGFIREPSGWRLSPAFDINPNPGKADHALTLDGQNASPDVHSVMATAELYRLTEKEANAVLGKVESAIADWRNEARKLSLPSFEIQQMENIIQA</sequence>
<dbReference type="GO" id="GO:0004674">
    <property type="term" value="F:protein serine/threonine kinase activity"/>
    <property type="evidence" value="ECO:0007669"/>
    <property type="project" value="TreeGrafter"/>
</dbReference>
<evidence type="ECO:0000259" key="4">
    <source>
        <dbReference type="Pfam" id="PF07804"/>
    </source>
</evidence>
<gene>
    <name evidence="5" type="ORF">AWB79_02995</name>
</gene>
<dbReference type="InterPro" id="IPR012893">
    <property type="entry name" value="HipA-like_C"/>
</dbReference>
<comment type="caution">
    <text evidence="5">The sequence shown here is derived from an EMBL/GenBank/DDBJ whole genome shotgun (WGS) entry which is preliminary data.</text>
</comment>
<organism evidence="5 6">
    <name type="scientific">Caballeronia hypogeia</name>
    <dbReference type="NCBI Taxonomy" id="1777140"/>
    <lineage>
        <taxon>Bacteria</taxon>
        <taxon>Pseudomonadati</taxon>
        <taxon>Pseudomonadota</taxon>
        <taxon>Betaproteobacteria</taxon>
        <taxon>Burkholderiales</taxon>
        <taxon>Burkholderiaceae</taxon>
        <taxon>Caballeronia</taxon>
    </lineage>
</organism>
<dbReference type="Proteomes" id="UP000054851">
    <property type="component" value="Unassembled WGS sequence"/>
</dbReference>
<dbReference type="PANTHER" id="PTHR37419:SF8">
    <property type="entry name" value="TOXIN YJJJ"/>
    <property type="match status" value="1"/>
</dbReference>
<keyword evidence="2" id="KW-0808">Transferase</keyword>
<dbReference type="InterPro" id="IPR052028">
    <property type="entry name" value="HipA_Ser/Thr_kinase"/>
</dbReference>
<proteinExistence type="inferred from homology"/>
<reference evidence="5" key="1">
    <citation type="submission" date="2016-01" db="EMBL/GenBank/DDBJ databases">
        <authorList>
            <person name="Peeters C."/>
        </authorList>
    </citation>
    <scope>NUCLEOTIDE SEQUENCE</scope>
    <source>
        <strain evidence="5">LMG 29322</strain>
    </source>
</reference>
<name>A0A158B0E1_9BURK</name>
<evidence type="ECO:0000256" key="3">
    <source>
        <dbReference type="ARBA" id="ARBA00022777"/>
    </source>
</evidence>
<comment type="similarity">
    <text evidence="1">Belongs to the HipA Ser/Thr kinase family.</text>
</comment>